<evidence type="ECO:0000256" key="17">
    <source>
        <dbReference type="HAMAP-Rule" id="MF_01006"/>
    </source>
</evidence>
<keyword evidence="11 17" id="KW-0472">Membrane</keyword>
<evidence type="ECO:0000256" key="6">
    <source>
        <dbReference type="ARBA" id="ARBA00022692"/>
    </source>
</evidence>
<accession>A0A2T4PS73</accession>
<evidence type="ECO:0000256" key="16">
    <source>
        <dbReference type="ARBA" id="ARBA00047594"/>
    </source>
</evidence>
<dbReference type="GO" id="GO:0008360">
    <property type="term" value="P:regulation of cell shape"/>
    <property type="evidence" value="ECO:0007669"/>
    <property type="project" value="UniProtKB-KW"/>
</dbReference>
<evidence type="ECO:0000313" key="20">
    <source>
        <dbReference type="Proteomes" id="UP000241209"/>
    </source>
</evidence>
<keyword evidence="7 17" id="KW-0378">Hydrolase</keyword>
<dbReference type="EMBL" id="CP069486">
    <property type="protein sequence ID" value="QRO83985.1"/>
    <property type="molecule type" value="Genomic_DNA"/>
</dbReference>
<dbReference type="GO" id="GO:0050380">
    <property type="term" value="F:undecaprenyl-diphosphatase activity"/>
    <property type="evidence" value="ECO:0007669"/>
    <property type="project" value="UniProtKB-UniRule"/>
</dbReference>
<evidence type="ECO:0000256" key="7">
    <source>
        <dbReference type="ARBA" id="ARBA00022801"/>
    </source>
</evidence>
<dbReference type="AlphaFoldDB" id="A0A2T4PS73"/>
<evidence type="ECO:0000256" key="4">
    <source>
        <dbReference type="ARBA" id="ARBA00021581"/>
    </source>
</evidence>
<evidence type="ECO:0000256" key="15">
    <source>
        <dbReference type="ARBA" id="ARBA00032932"/>
    </source>
</evidence>
<feature type="transmembrane region" description="Helical" evidence="17">
    <location>
        <begin position="251"/>
        <end position="272"/>
    </location>
</feature>
<evidence type="ECO:0000313" key="19">
    <source>
        <dbReference type="EMBL" id="QRO83985.1"/>
    </source>
</evidence>
<keyword evidence="5 17" id="KW-1003">Cell membrane</keyword>
<comment type="similarity">
    <text evidence="2 17">Belongs to the UppP family.</text>
</comment>
<keyword evidence="21" id="KW-1185">Reference proteome</keyword>
<comment type="catalytic activity">
    <reaction evidence="16 17">
        <text>di-trans,octa-cis-undecaprenyl diphosphate + H2O = di-trans,octa-cis-undecaprenyl phosphate + phosphate + H(+)</text>
        <dbReference type="Rhea" id="RHEA:28094"/>
        <dbReference type="ChEBI" id="CHEBI:15377"/>
        <dbReference type="ChEBI" id="CHEBI:15378"/>
        <dbReference type="ChEBI" id="CHEBI:43474"/>
        <dbReference type="ChEBI" id="CHEBI:58405"/>
        <dbReference type="ChEBI" id="CHEBI:60392"/>
        <dbReference type="EC" id="3.6.1.27"/>
    </reaction>
</comment>
<reference evidence="18" key="2">
    <citation type="submission" date="2018-03" db="EMBL/GenBank/DDBJ databases">
        <authorList>
            <person name="Keele B.F."/>
        </authorList>
    </citation>
    <scope>NUCLEOTIDE SEQUENCE</scope>
    <source>
        <strain evidence="18">SNUC 2204</strain>
    </source>
</reference>
<dbReference type="PANTHER" id="PTHR30622:SF2">
    <property type="entry name" value="UNDECAPRENYL-DIPHOSPHATASE"/>
    <property type="match status" value="1"/>
</dbReference>
<dbReference type="Proteomes" id="UP000241209">
    <property type="component" value="Unassembled WGS sequence"/>
</dbReference>
<feature type="transmembrane region" description="Helical" evidence="17">
    <location>
        <begin position="220"/>
        <end position="239"/>
    </location>
</feature>
<feature type="transmembrane region" description="Helical" evidence="17">
    <location>
        <begin position="119"/>
        <end position="136"/>
    </location>
</feature>
<keyword evidence="10 17" id="KW-1133">Transmembrane helix</keyword>
<dbReference type="RefSeq" id="WP_016912528.1">
    <property type="nucleotide sequence ID" value="NZ_CAURAE010000070.1"/>
</dbReference>
<dbReference type="Proteomes" id="UP000627155">
    <property type="component" value="Chromosome"/>
</dbReference>
<dbReference type="GO" id="GO:0071555">
    <property type="term" value="P:cell wall organization"/>
    <property type="evidence" value="ECO:0007669"/>
    <property type="project" value="UniProtKB-KW"/>
</dbReference>
<evidence type="ECO:0000256" key="8">
    <source>
        <dbReference type="ARBA" id="ARBA00022960"/>
    </source>
</evidence>
<keyword evidence="6 17" id="KW-0812">Transmembrane</keyword>
<keyword evidence="12 17" id="KW-0046">Antibiotic resistance</keyword>
<keyword evidence="8 17" id="KW-0133">Cell shape</keyword>
<reference evidence="18 20" key="1">
    <citation type="journal article" date="2016" name="Front. Microbiol.">
        <title>Comprehensive Phylogenetic Analysis of Bovine Non-aureus Staphylococci Species Based on Whole-Genome Sequencing.</title>
        <authorList>
            <person name="Naushad S."/>
            <person name="Barkema H.W."/>
            <person name="Luby C."/>
            <person name="Condas L.A."/>
            <person name="Nobrega D.B."/>
            <person name="Carson D.A."/>
            <person name="De Buck J."/>
        </authorList>
    </citation>
    <scope>NUCLEOTIDE SEQUENCE [LARGE SCALE GENOMIC DNA]</scope>
    <source>
        <strain evidence="18 20">SNUC 2204</strain>
    </source>
</reference>
<gene>
    <name evidence="17" type="primary">uppP</name>
    <name evidence="18" type="ORF">BU072_09590</name>
    <name evidence="19" type="ORF">I6J37_07085</name>
</gene>
<comment type="miscellaneous">
    <text evidence="17">Bacitracin is thought to be involved in the inhibition of peptidoglycan synthesis by sequestering undecaprenyl diphosphate, thereby reducing the pool of lipid carrier available.</text>
</comment>
<dbReference type="EMBL" id="PZFK01000018">
    <property type="protein sequence ID" value="PTI29181.1"/>
    <property type="molecule type" value="Genomic_DNA"/>
</dbReference>
<sequence length="273" mass="29782">MLIIEIIKYIFLGLLQGITEPIPVSSSGHLVMAQEFLGLHTDGLTFEIVVNTASLVAVLILFRKDIIELIIDTLKYIKGERTETVKKNFQLAMYLVIATIPAGILGVIFKDVIGDTKSVLLVGIMLIVTGIALWFIKNKRGQKLERDLTLKDAIIVGLFQAVALIPGLSRSGATIVGALGVGMNQKTAFKFSFLLYIPVSLGTALLGIKDIVETPPDTSLMISYVFAFVASLVASYFSLKWLQGIMERGQLGIFSKYCFIVGPIAIILALIFL</sequence>
<evidence type="ECO:0000256" key="2">
    <source>
        <dbReference type="ARBA" id="ARBA00010621"/>
    </source>
</evidence>
<evidence type="ECO:0000256" key="14">
    <source>
        <dbReference type="ARBA" id="ARBA00032707"/>
    </source>
</evidence>
<dbReference type="EC" id="3.6.1.27" evidence="3 17"/>
<dbReference type="GO" id="GO:0046677">
    <property type="term" value="P:response to antibiotic"/>
    <property type="evidence" value="ECO:0007669"/>
    <property type="project" value="UniProtKB-UniRule"/>
</dbReference>
<organism evidence="18 20">
    <name type="scientific">Mammaliicoccus vitulinus</name>
    <dbReference type="NCBI Taxonomy" id="71237"/>
    <lineage>
        <taxon>Bacteria</taxon>
        <taxon>Bacillati</taxon>
        <taxon>Bacillota</taxon>
        <taxon>Bacilli</taxon>
        <taxon>Bacillales</taxon>
        <taxon>Staphylococcaceae</taxon>
        <taxon>Mammaliicoccus</taxon>
    </lineage>
</organism>
<protein>
    <recommendedName>
        <fullName evidence="4 17">Undecaprenyl-diphosphatase</fullName>
        <ecNumber evidence="3 17">3.6.1.27</ecNumber>
    </recommendedName>
    <alternativeName>
        <fullName evidence="15 17">Bacitracin resistance protein</fullName>
    </alternativeName>
    <alternativeName>
        <fullName evidence="14 17">Undecaprenyl pyrophosphate phosphatase</fullName>
    </alternativeName>
</protein>
<dbReference type="HAMAP" id="MF_01006">
    <property type="entry name" value="Undec_diphosphatase"/>
    <property type="match status" value="1"/>
</dbReference>
<evidence type="ECO:0000256" key="5">
    <source>
        <dbReference type="ARBA" id="ARBA00022475"/>
    </source>
</evidence>
<dbReference type="PANTHER" id="PTHR30622">
    <property type="entry name" value="UNDECAPRENYL-DIPHOSPHATASE"/>
    <property type="match status" value="1"/>
</dbReference>
<feature type="transmembrane region" description="Helical" evidence="17">
    <location>
        <begin position="188"/>
        <end position="208"/>
    </location>
</feature>
<dbReference type="GO" id="GO:0005886">
    <property type="term" value="C:plasma membrane"/>
    <property type="evidence" value="ECO:0007669"/>
    <property type="project" value="UniProtKB-SubCell"/>
</dbReference>
<comment type="subcellular location">
    <subcellularLocation>
        <location evidence="1 17">Cell membrane</location>
        <topology evidence="1 17">Multi-pass membrane protein</topology>
    </subcellularLocation>
</comment>
<evidence type="ECO:0000313" key="18">
    <source>
        <dbReference type="EMBL" id="PTI29181.1"/>
    </source>
</evidence>
<evidence type="ECO:0000256" key="11">
    <source>
        <dbReference type="ARBA" id="ARBA00023136"/>
    </source>
</evidence>
<evidence type="ECO:0000256" key="1">
    <source>
        <dbReference type="ARBA" id="ARBA00004651"/>
    </source>
</evidence>
<evidence type="ECO:0000256" key="12">
    <source>
        <dbReference type="ARBA" id="ARBA00023251"/>
    </source>
</evidence>
<name>A0A2T4PS73_9STAP</name>
<keyword evidence="9 17" id="KW-0573">Peptidoglycan synthesis</keyword>
<reference evidence="19 21" key="3">
    <citation type="submission" date="2021-02" db="EMBL/GenBank/DDBJ databases">
        <title>FDA dAtabase for Regulatory Grade micrObial Sequences (FDA-ARGOS): Supporting development and validation of Infectious Disease Dx tests.</title>
        <authorList>
            <person name="Sproer C."/>
            <person name="Gronow S."/>
            <person name="Severitt S."/>
            <person name="Schroder I."/>
            <person name="Tallon L."/>
            <person name="Sadzewicz L."/>
            <person name="Zhao X."/>
            <person name="Boylan J."/>
            <person name="Ott S."/>
            <person name="Bowen H."/>
            <person name="Vavikolanu K."/>
            <person name="Mehta A."/>
            <person name="Aluvathingal J."/>
            <person name="Nadendla S."/>
            <person name="Lowell S."/>
            <person name="Myers T."/>
            <person name="Yan Y."/>
            <person name="Sichtig H."/>
        </authorList>
    </citation>
    <scope>NUCLEOTIDE SEQUENCE [LARGE SCALE GENOMIC DNA]</scope>
    <source>
        <strain evidence="19 21">FDAARGOS_1207</strain>
    </source>
</reference>
<dbReference type="InterPro" id="IPR003824">
    <property type="entry name" value="UppP"/>
</dbReference>
<dbReference type="STRING" id="1167632.GCA_000286335_01847"/>
<evidence type="ECO:0000313" key="21">
    <source>
        <dbReference type="Proteomes" id="UP000627155"/>
    </source>
</evidence>
<evidence type="ECO:0000256" key="13">
    <source>
        <dbReference type="ARBA" id="ARBA00023316"/>
    </source>
</evidence>
<feature type="transmembrane region" description="Helical" evidence="17">
    <location>
        <begin position="91"/>
        <end position="113"/>
    </location>
</feature>
<proteinExistence type="inferred from homology"/>
<keyword evidence="13 17" id="KW-0961">Cell wall biogenesis/degradation</keyword>
<evidence type="ECO:0000256" key="9">
    <source>
        <dbReference type="ARBA" id="ARBA00022984"/>
    </source>
</evidence>
<evidence type="ECO:0000256" key="10">
    <source>
        <dbReference type="ARBA" id="ARBA00022989"/>
    </source>
</evidence>
<comment type="function">
    <text evidence="17">Catalyzes the dephosphorylation of undecaprenyl diphosphate (UPP). Confers resistance to bacitracin.</text>
</comment>
<dbReference type="Pfam" id="PF02673">
    <property type="entry name" value="BacA"/>
    <property type="match status" value="1"/>
</dbReference>
<dbReference type="GO" id="GO:0009252">
    <property type="term" value="P:peptidoglycan biosynthetic process"/>
    <property type="evidence" value="ECO:0007669"/>
    <property type="project" value="UniProtKB-KW"/>
</dbReference>
<evidence type="ECO:0000256" key="3">
    <source>
        <dbReference type="ARBA" id="ARBA00012374"/>
    </source>
</evidence>